<feature type="compositionally biased region" description="Acidic residues" evidence="1">
    <location>
        <begin position="64"/>
        <end position="80"/>
    </location>
</feature>
<comment type="caution">
    <text evidence="2">The sequence shown here is derived from an EMBL/GenBank/DDBJ whole genome shotgun (WGS) entry which is preliminary data.</text>
</comment>
<evidence type="ECO:0000313" key="2">
    <source>
        <dbReference type="EMBL" id="KAK6752328.1"/>
    </source>
</evidence>
<keyword evidence="3" id="KW-1185">Reference proteome</keyword>
<feature type="compositionally biased region" description="Polar residues" evidence="1">
    <location>
        <begin position="93"/>
        <end position="105"/>
    </location>
</feature>
<proteinExistence type="predicted"/>
<reference evidence="2 3" key="1">
    <citation type="submission" date="2023-08" db="EMBL/GenBank/DDBJ databases">
        <title>A Necator americanus chromosomal reference genome.</title>
        <authorList>
            <person name="Ilik V."/>
            <person name="Petrzelkova K.J."/>
            <person name="Pardy F."/>
            <person name="Fuh T."/>
            <person name="Niatou-Singa F.S."/>
            <person name="Gouil Q."/>
            <person name="Baker L."/>
            <person name="Ritchie M.E."/>
            <person name="Jex A.R."/>
            <person name="Gazzola D."/>
            <person name="Li H."/>
            <person name="Toshio Fujiwara R."/>
            <person name="Zhan B."/>
            <person name="Aroian R.V."/>
            <person name="Pafco B."/>
            <person name="Schwarz E.M."/>
        </authorList>
    </citation>
    <scope>NUCLEOTIDE SEQUENCE [LARGE SCALE GENOMIC DNA]</scope>
    <source>
        <strain evidence="2 3">Aroian</strain>
        <tissue evidence="2">Whole animal</tissue>
    </source>
</reference>
<name>A0ABR1DQ04_NECAM</name>
<sequence length="105" mass="12273">MLMLNNADAKAKTFQKTFASTKELHIIRQQIEEAETRVMFVKKNSKNFIHYFKTKANITLKPDEDYDDHDDHDDDDDDDHEKEKEGGDRNDESTAYNNDNVDFAS</sequence>
<organism evidence="2 3">
    <name type="scientific">Necator americanus</name>
    <name type="common">Human hookworm</name>
    <dbReference type="NCBI Taxonomy" id="51031"/>
    <lineage>
        <taxon>Eukaryota</taxon>
        <taxon>Metazoa</taxon>
        <taxon>Ecdysozoa</taxon>
        <taxon>Nematoda</taxon>
        <taxon>Chromadorea</taxon>
        <taxon>Rhabditida</taxon>
        <taxon>Rhabditina</taxon>
        <taxon>Rhabditomorpha</taxon>
        <taxon>Strongyloidea</taxon>
        <taxon>Ancylostomatidae</taxon>
        <taxon>Bunostominae</taxon>
        <taxon>Necator</taxon>
    </lineage>
</organism>
<protein>
    <submittedName>
        <fullName evidence="2">Uncharacterized protein</fullName>
    </submittedName>
</protein>
<feature type="compositionally biased region" description="Basic and acidic residues" evidence="1">
    <location>
        <begin position="81"/>
        <end position="92"/>
    </location>
</feature>
<accession>A0ABR1DQ04</accession>
<feature type="region of interest" description="Disordered" evidence="1">
    <location>
        <begin position="60"/>
        <end position="105"/>
    </location>
</feature>
<evidence type="ECO:0000256" key="1">
    <source>
        <dbReference type="SAM" id="MobiDB-lite"/>
    </source>
</evidence>
<dbReference type="EMBL" id="JAVFWL010000004">
    <property type="protein sequence ID" value="KAK6752328.1"/>
    <property type="molecule type" value="Genomic_DNA"/>
</dbReference>
<gene>
    <name evidence="2" type="primary">Necator_chrIV.g16930</name>
    <name evidence="2" type="ORF">RB195_003632</name>
</gene>
<evidence type="ECO:0000313" key="3">
    <source>
        <dbReference type="Proteomes" id="UP001303046"/>
    </source>
</evidence>
<dbReference type="Proteomes" id="UP001303046">
    <property type="component" value="Unassembled WGS sequence"/>
</dbReference>